<feature type="transmembrane region" description="Helical" evidence="8">
    <location>
        <begin position="244"/>
        <end position="265"/>
    </location>
</feature>
<feature type="transmembrane region" description="Helical" evidence="8">
    <location>
        <begin position="119"/>
        <end position="139"/>
    </location>
</feature>
<evidence type="ECO:0000256" key="1">
    <source>
        <dbReference type="ARBA" id="ARBA00004651"/>
    </source>
</evidence>
<evidence type="ECO:0000313" key="9">
    <source>
        <dbReference type="EMBL" id="OQR40741.1"/>
    </source>
</evidence>
<dbReference type="PANTHER" id="PTHR36838:SF1">
    <property type="entry name" value="SLR1864 PROTEIN"/>
    <property type="match status" value="1"/>
</dbReference>
<dbReference type="GO" id="GO:0005886">
    <property type="term" value="C:plasma membrane"/>
    <property type="evidence" value="ECO:0007669"/>
    <property type="project" value="UniProtKB-SubCell"/>
</dbReference>
<keyword evidence="6 8" id="KW-1133">Transmembrane helix</keyword>
<sequence length="297" mass="33697">MLDPVLPIAIYLALGYLFKVIFHDNSKQLIEFIIYFSLPAIVFSKIYPLTLDERIVGLILMFISFILFNLLLSYFVGKLMRLNRLYLATFMIMATFGNTSFIGFSYIDAFYGQDYIVYGLIYDLFGSFLLLVSVGMFIITWGKGKKNDVKSIFKSVFLFPPTIMFFITVFAKNFEVPNFLILTSQTLSSTLVPIAMIAIGMKLELKHIFARFHIVTTAMTIKMIVVPIIVLIGFKYFYGIDQTWVKVTIIEVAMPPMTMATVLAIKGGLDEKIAINSLVLGVLLSLFTITMYTTYLA</sequence>
<accession>A0A1V9V9F5</accession>
<feature type="transmembrane region" description="Helical" evidence="8">
    <location>
        <begin position="55"/>
        <end position="76"/>
    </location>
</feature>
<dbReference type="Gene3D" id="1.20.1530.20">
    <property type="match status" value="1"/>
</dbReference>
<keyword evidence="7 8" id="KW-0472">Membrane</keyword>
<dbReference type="AlphaFoldDB" id="A0A1V9V9F5"/>
<dbReference type="GO" id="GO:0055085">
    <property type="term" value="P:transmembrane transport"/>
    <property type="evidence" value="ECO:0007669"/>
    <property type="project" value="InterPro"/>
</dbReference>
<evidence type="ECO:0000256" key="2">
    <source>
        <dbReference type="ARBA" id="ARBA00010145"/>
    </source>
</evidence>
<evidence type="ECO:0000256" key="6">
    <source>
        <dbReference type="ARBA" id="ARBA00022989"/>
    </source>
</evidence>
<dbReference type="Pfam" id="PF03547">
    <property type="entry name" value="Mem_trans"/>
    <property type="match status" value="1"/>
</dbReference>
<comment type="subcellular location">
    <subcellularLocation>
        <location evidence="1">Cell membrane</location>
        <topology evidence="1">Multi-pass membrane protein</topology>
    </subcellularLocation>
</comment>
<comment type="caution">
    <text evidence="9">The sequence shown here is derived from an EMBL/GenBank/DDBJ whole genome shotgun (WGS) entry which is preliminary data.</text>
</comment>
<evidence type="ECO:0000256" key="3">
    <source>
        <dbReference type="ARBA" id="ARBA00022448"/>
    </source>
</evidence>
<dbReference type="InterPro" id="IPR004776">
    <property type="entry name" value="Mem_transp_PIN-like"/>
</dbReference>
<dbReference type="InterPro" id="IPR038770">
    <property type="entry name" value="Na+/solute_symporter_sf"/>
</dbReference>
<reference evidence="9 10" key="1">
    <citation type="submission" date="2017-04" db="EMBL/GenBank/DDBJ databases">
        <title>Accumulation and expression of multiple antibiotic resistance genes in Arcobacter cryaerophilus that thrives in sewage.</title>
        <authorList>
            <person name="Millar J.A."/>
            <person name="Raghavan R."/>
        </authorList>
    </citation>
    <scope>NUCLEOTIDE SEQUENCE [LARGE SCALE GENOMIC DNA]</scope>
    <source>
        <strain evidence="9 10">AZT-1</strain>
    </source>
</reference>
<dbReference type="PANTHER" id="PTHR36838">
    <property type="entry name" value="AUXIN EFFLUX CARRIER FAMILY PROTEIN"/>
    <property type="match status" value="1"/>
</dbReference>
<feature type="transmembrane region" description="Helical" evidence="8">
    <location>
        <begin position="177"/>
        <end position="200"/>
    </location>
</feature>
<name>A0A1V9V9F5_9BACT</name>
<feature type="transmembrane region" description="Helical" evidence="8">
    <location>
        <begin position="85"/>
        <end position="107"/>
    </location>
</feature>
<keyword evidence="3" id="KW-0813">Transport</keyword>
<feature type="transmembrane region" description="Helical" evidence="8">
    <location>
        <begin position="29"/>
        <end position="49"/>
    </location>
</feature>
<evidence type="ECO:0000256" key="5">
    <source>
        <dbReference type="ARBA" id="ARBA00022692"/>
    </source>
</evidence>
<comment type="similarity">
    <text evidence="2">Belongs to the auxin efflux carrier (TC 2.A.69) family.</text>
</comment>
<gene>
    <name evidence="9" type="ORF">AS859_09865</name>
</gene>
<evidence type="ECO:0000256" key="4">
    <source>
        <dbReference type="ARBA" id="ARBA00022475"/>
    </source>
</evidence>
<evidence type="ECO:0000256" key="8">
    <source>
        <dbReference type="SAM" id="Phobius"/>
    </source>
</evidence>
<evidence type="ECO:0000313" key="10">
    <source>
        <dbReference type="Proteomes" id="UP000192599"/>
    </source>
</evidence>
<feature type="transmembrane region" description="Helical" evidence="8">
    <location>
        <begin position="212"/>
        <end position="238"/>
    </location>
</feature>
<feature type="transmembrane region" description="Helical" evidence="8">
    <location>
        <begin position="6"/>
        <end position="22"/>
    </location>
</feature>
<organism evidence="9 10">
    <name type="scientific">Aliarcobacter cryaerophilus</name>
    <dbReference type="NCBI Taxonomy" id="28198"/>
    <lineage>
        <taxon>Bacteria</taxon>
        <taxon>Pseudomonadati</taxon>
        <taxon>Campylobacterota</taxon>
        <taxon>Epsilonproteobacteria</taxon>
        <taxon>Campylobacterales</taxon>
        <taxon>Arcobacteraceae</taxon>
        <taxon>Aliarcobacter</taxon>
    </lineage>
</organism>
<keyword evidence="5 8" id="KW-0812">Transmembrane</keyword>
<dbReference type="Proteomes" id="UP000192599">
    <property type="component" value="Unassembled WGS sequence"/>
</dbReference>
<evidence type="ECO:0000256" key="7">
    <source>
        <dbReference type="ARBA" id="ARBA00023136"/>
    </source>
</evidence>
<protein>
    <submittedName>
        <fullName evidence="9">Transporter</fullName>
    </submittedName>
</protein>
<feature type="transmembrane region" description="Helical" evidence="8">
    <location>
        <begin position="277"/>
        <end position="295"/>
    </location>
</feature>
<feature type="transmembrane region" description="Helical" evidence="8">
    <location>
        <begin position="151"/>
        <end position="171"/>
    </location>
</feature>
<proteinExistence type="inferred from homology"/>
<keyword evidence="4" id="KW-1003">Cell membrane</keyword>
<dbReference type="EMBL" id="LNTC01000223">
    <property type="protein sequence ID" value="OQR40741.1"/>
    <property type="molecule type" value="Genomic_DNA"/>
</dbReference>